<keyword evidence="2" id="KW-1185">Reference proteome</keyword>
<sequence length="1148" mass="124604">MALVAQGGSVPSSGSAASIGDWLSDREYEITKRLERATLVIEAHPGKAVADEISVAYAQQAARLSGPGVSPGTALVRKYPALTLLTLVAHASATGRTTDFWESFWTELGVARDPKTEADIRQGIPKLLRRFALAEFPRLRGRYVQVIGVHAGVPVPSAATLVAVLADHLARGGEPNGSSFTNWLTDPRKPNRLARVDVPVRTFVTEGGEYAIDFIDRVLDIVAVSMSNPQTWRDSIDALAVTSGLPEVLFREVVRAVEGQGISGGLLAGDGHIEPPRLRLDTGDGSVQVLVPHPPAQPDERWQISSDGDVSEVRVPASIVHSTNPTWRTTPHAIRAIPSPARHVSAEHPSIPRRFVFSLVDPKDPLVLFTDQGKLLGRRLPVPLGSIYALVPRGHHLADTGAAAPGTPTGPVIEPEADRGNPAGWRDWQLLQIDTTELRSIQLVKDTDKVGTARQVRRSYLPEILLADPVRGVRAANGSPLYNERPAVWLPGDPLGHKVPWQVSARRLGAADWVATFVWTLEGEDFSCDPFDEVETPLFGTYEIVVRGPLGADLRKVVHLAEGFESSVTPDYRVPASNGLSDSVVELACEAPIKADPDVLRFASDETEKLAVLSGAGELPLLVNPPQAEIRLTSAGQSAPWSGLPHVVTVNELAENRTLAYRVPATADINTWVELRDRAGKVRLQEPPSYNEHTDAFEVQTPRLAEGLGRLRSARVVAVVQAEDEDPHFIQLASVRPAGLSSDIRLDGEVLVFEDVAEVAGLTAQIWPESAPWKEPVSLPVRDERVVLPDELAASGPLRVRLVVGDQSAAPSSPPEDTTRLDQRGWVRSSDPALEALAQYLAGDADLPSGLKPSPHMWTALHALTITANYDDVCTGLGRMLREQPREAVLALTHSTVPVSEQPALLIGTGVAQAGYTAEEPSDESSANSWVQCLLTMAELPLYERGGIEWERAREELDEHGGEALLRVLDTGRDAELAKALFDHTTVMLHDMPAEQVDQIFNVARIIPGAVLDVDTRVSAIAEAFAMRMRWAETASHTELIVRAKKFVRAIRKAGKQFYDQISIRSDALGNADTQAHPWLMIPMVSLIMALLARLEAHGGVKAGVIDDDIMRAWADLARLCPQMTRIDLVFAESLIVHAKVESGLSWD</sequence>
<organism evidence="1 2">
    <name type="scientific">Hoyosella subflava (strain DSM 45089 / JCM 17490 / NBRC 109087 / DQS3-9A1)</name>
    <name type="common">Amycolicicoccus subflavus</name>
    <dbReference type="NCBI Taxonomy" id="443218"/>
    <lineage>
        <taxon>Bacteria</taxon>
        <taxon>Bacillati</taxon>
        <taxon>Actinomycetota</taxon>
        <taxon>Actinomycetes</taxon>
        <taxon>Mycobacteriales</taxon>
        <taxon>Hoyosellaceae</taxon>
        <taxon>Hoyosella</taxon>
    </lineage>
</organism>
<proteinExistence type="predicted"/>
<accession>F6ERA1</accession>
<reference evidence="1 2" key="1">
    <citation type="journal article" date="2011" name="J. Bacteriol.">
        <title>Complete genome sequence of Amycolicicoccus subflavus DQS3-9A1T, an actinomycete isolated from crude oil-polluted soil.</title>
        <authorList>
            <person name="Cai M."/>
            <person name="Chen W.M."/>
            <person name="Nie Y."/>
            <person name="Chi C.Q."/>
            <person name="Wang Y.N."/>
            <person name="Tang Y.Q."/>
            <person name="Li G.Y."/>
            <person name="Wu X.L."/>
        </authorList>
    </citation>
    <scope>NUCLEOTIDE SEQUENCE [LARGE SCALE GENOMIC DNA]</scope>
    <source>
        <strain evidence="2">DSM 45089 / DQS3-9A1</strain>
    </source>
</reference>
<gene>
    <name evidence="1" type="ordered locus">AS9A_3541</name>
</gene>
<evidence type="ECO:0000313" key="1">
    <source>
        <dbReference type="EMBL" id="AEF41979.1"/>
    </source>
</evidence>
<evidence type="ECO:0000313" key="2">
    <source>
        <dbReference type="Proteomes" id="UP000009235"/>
    </source>
</evidence>
<dbReference type="eggNOG" id="ENOG502ZH85">
    <property type="taxonomic scope" value="Bacteria"/>
</dbReference>
<dbReference type="AlphaFoldDB" id="F6ERA1"/>
<dbReference type="HOGENOM" id="CLU_285111_0_0_11"/>
<dbReference type="KEGG" id="asd:AS9A_3541"/>
<dbReference type="Proteomes" id="UP000009235">
    <property type="component" value="Chromosome"/>
</dbReference>
<protein>
    <submittedName>
        <fullName evidence="1">Uncharacterized protein</fullName>
    </submittedName>
</protein>
<dbReference type="EMBL" id="CP002786">
    <property type="protein sequence ID" value="AEF41979.1"/>
    <property type="molecule type" value="Genomic_DNA"/>
</dbReference>
<name>F6ERA1_HOYSD</name>